<dbReference type="InterPro" id="IPR050681">
    <property type="entry name" value="CDF/SLC30A"/>
</dbReference>
<feature type="transmembrane region" description="Helical" evidence="10">
    <location>
        <begin position="95"/>
        <end position="113"/>
    </location>
</feature>
<name>A0A0S2DKA9_LYSEN</name>
<feature type="domain" description="Cation efflux protein cytoplasmic" evidence="12">
    <location>
        <begin position="220"/>
        <end position="293"/>
    </location>
</feature>
<dbReference type="PATRIC" id="fig|69.6.peg.3323"/>
<accession>A0A0S2DKA9</accession>
<keyword evidence="7" id="KW-0406">Ion transport</keyword>
<dbReference type="AlphaFoldDB" id="A0A0S2DKA9"/>
<evidence type="ECO:0000313" key="14">
    <source>
        <dbReference type="Proteomes" id="UP000061569"/>
    </source>
</evidence>
<dbReference type="InterPro" id="IPR002524">
    <property type="entry name" value="Cation_efflux"/>
</dbReference>
<proteinExistence type="inferred from homology"/>
<feature type="transmembrane region" description="Helical" evidence="10">
    <location>
        <begin position="157"/>
        <end position="180"/>
    </location>
</feature>
<keyword evidence="3" id="KW-0813">Transport</keyword>
<dbReference type="InterPro" id="IPR027469">
    <property type="entry name" value="Cation_efflux_TMD_sf"/>
</dbReference>
<evidence type="ECO:0000256" key="10">
    <source>
        <dbReference type="SAM" id="Phobius"/>
    </source>
</evidence>
<evidence type="ECO:0000256" key="5">
    <source>
        <dbReference type="ARBA" id="ARBA00022906"/>
    </source>
</evidence>
<dbReference type="Pfam" id="PF16916">
    <property type="entry name" value="ZT_dimer"/>
    <property type="match status" value="1"/>
</dbReference>
<feature type="transmembrane region" description="Helical" evidence="10">
    <location>
        <begin position="125"/>
        <end position="145"/>
    </location>
</feature>
<evidence type="ECO:0000313" key="13">
    <source>
        <dbReference type="EMBL" id="ALN58719.1"/>
    </source>
</evidence>
<dbReference type="PANTHER" id="PTHR11562:SF17">
    <property type="entry name" value="RE54080P-RELATED"/>
    <property type="match status" value="1"/>
</dbReference>
<gene>
    <name evidence="13" type="ORF">GLE_3373</name>
</gene>
<dbReference type="InterPro" id="IPR027470">
    <property type="entry name" value="Cation_efflux_CTD"/>
</dbReference>
<evidence type="ECO:0000256" key="9">
    <source>
        <dbReference type="SAM" id="MobiDB-lite"/>
    </source>
</evidence>
<keyword evidence="8 10" id="KW-0472">Membrane</keyword>
<evidence type="ECO:0000256" key="8">
    <source>
        <dbReference type="ARBA" id="ARBA00023136"/>
    </source>
</evidence>
<organism evidence="13 14">
    <name type="scientific">Lysobacter enzymogenes</name>
    <dbReference type="NCBI Taxonomy" id="69"/>
    <lineage>
        <taxon>Bacteria</taxon>
        <taxon>Pseudomonadati</taxon>
        <taxon>Pseudomonadota</taxon>
        <taxon>Gammaproteobacteria</taxon>
        <taxon>Lysobacterales</taxon>
        <taxon>Lysobacteraceae</taxon>
        <taxon>Lysobacter</taxon>
    </lineage>
</organism>
<evidence type="ECO:0000256" key="3">
    <source>
        <dbReference type="ARBA" id="ARBA00022448"/>
    </source>
</evidence>
<dbReference type="Gene3D" id="1.20.1510.10">
    <property type="entry name" value="Cation efflux protein transmembrane domain"/>
    <property type="match status" value="1"/>
</dbReference>
<dbReference type="SUPFAM" id="SSF161111">
    <property type="entry name" value="Cation efflux protein transmembrane domain-like"/>
    <property type="match status" value="1"/>
</dbReference>
<keyword evidence="4 10" id="KW-0812">Transmembrane</keyword>
<comment type="subcellular location">
    <subcellularLocation>
        <location evidence="1">Membrane</location>
        <topology evidence="1">Multi-pass membrane protein</topology>
    </subcellularLocation>
</comment>
<feature type="transmembrane region" description="Helical" evidence="10">
    <location>
        <begin position="186"/>
        <end position="207"/>
    </location>
</feature>
<feature type="compositionally biased region" description="Basic and acidic residues" evidence="9">
    <location>
        <begin position="320"/>
        <end position="358"/>
    </location>
</feature>
<keyword evidence="6 10" id="KW-1133">Transmembrane helix</keyword>
<dbReference type="Pfam" id="PF01545">
    <property type="entry name" value="Cation_efflux"/>
    <property type="match status" value="1"/>
</dbReference>
<evidence type="ECO:0000256" key="7">
    <source>
        <dbReference type="ARBA" id="ARBA00023065"/>
    </source>
</evidence>
<sequence>MHSHSHSHGGHGHHHGLESGTRAFAVVTLINLAYTALEAGYGFWTNSLALLSDALHNLGDVVGLGLAWGAAVLAKRLPTDRHTYGWRRATLLSPLANALLLVGFSGALGWEAIRRFGAPPQIPALPVIVVAALGIAVNLGAAWLVRDGHEHDLNRRGAFLHLMADAAVSLAAVLAGAGMWLTGWAWLDPAIALLIGVVVAVGAFGLLREAFNAAMDAVPANIDRGQVEALLRAQPGVRAVHHLHIWSLGAGEIAMTAHIVRPDDRDHDAFIDALNRELDRRFGINHPTLQVEHGGACEHDRHDRAPHGGHGAAARHGHGHGHDHDHHDHDHDDHDDHGHHDHDHRDHAGHAHAHRESEPAAAHACDSHTRETQARAAADAYERERERHDHPRQHDHAPHR</sequence>
<evidence type="ECO:0000259" key="11">
    <source>
        <dbReference type="Pfam" id="PF01545"/>
    </source>
</evidence>
<evidence type="ECO:0000256" key="4">
    <source>
        <dbReference type="ARBA" id="ARBA00022692"/>
    </source>
</evidence>
<dbReference type="GO" id="GO:0005385">
    <property type="term" value="F:zinc ion transmembrane transporter activity"/>
    <property type="evidence" value="ECO:0007669"/>
    <property type="project" value="TreeGrafter"/>
</dbReference>
<dbReference type="PANTHER" id="PTHR11562">
    <property type="entry name" value="CATION EFFLUX PROTEIN/ ZINC TRANSPORTER"/>
    <property type="match status" value="1"/>
</dbReference>
<feature type="compositionally biased region" description="Basic and acidic residues" evidence="9">
    <location>
        <begin position="380"/>
        <end position="400"/>
    </location>
</feature>
<dbReference type="SUPFAM" id="SSF160240">
    <property type="entry name" value="Cation efflux protein cytoplasmic domain-like"/>
    <property type="match status" value="1"/>
</dbReference>
<feature type="domain" description="Cation efflux protein transmembrane" evidence="11">
    <location>
        <begin position="26"/>
        <end position="211"/>
    </location>
</feature>
<dbReference type="KEGG" id="lez:GLE_3373"/>
<evidence type="ECO:0000256" key="6">
    <source>
        <dbReference type="ARBA" id="ARBA00022989"/>
    </source>
</evidence>
<keyword evidence="5" id="KW-0864">Zinc transport</keyword>
<protein>
    <submittedName>
        <fullName evidence="13">Cation diffusion facilitator family transporter</fullName>
    </submittedName>
</protein>
<keyword evidence="5" id="KW-0862">Zinc</keyword>
<feature type="transmembrane region" description="Helical" evidence="10">
    <location>
        <begin position="23"/>
        <end position="44"/>
    </location>
</feature>
<dbReference type="InterPro" id="IPR058533">
    <property type="entry name" value="Cation_efflux_TM"/>
</dbReference>
<evidence type="ECO:0000256" key="2">
    <source>
        <dbReference type="ARBA" id="ARBA00008873"/>
    </source>
</evidence>
<dbReference type="GO" id="GO:0005886">
    <property type="term" value="C:plasma membrane"/>
    <property type="evidence" value="ECO:0007669"/>
    <property type="project" value="TreeGrafter"/>
</dbReference>
<dbReference type="InterPro" id="IPR036837">
    <property type="entry name" value="Cation_efflux_CTD_sf"/>
</dbReference>
<evidence type="ECO:0000259" key="12">
    <source>
        <dbReference type="Pfam" id="PF16916"/>
    </source>
</evidence>
<dbReference type="EMBL" id="CP013140">
    <property type="protein sequence ID" value="ALN58719.1"/>
    <property type="molecule type" value="Genomic_DNA"/>
</dbReference>
<feature type="region of interest" description="Disordered" evidence="9">
    <location>
        <begin position="298"/>
        <end position="400"/>
    </location>
</feature>
<dbReference type="NCBIfam" id="TIGR01297">
    <property type="entry name" value="CDF"/>
    <property type="match status" value="1"/>
</dbReference>
<evidence type="ECO:0000256" key="1">
    <source>
        <dbReference type="ARBA" id="ARBA00004141"/>
    </source>
</evidence>
<comment type="similarity">
    <text evidence="2">Belongs to the cation diffusion facilitator (CDF) transporter (TC 2.A.4) family. SLC30A subfamily.</text>
</comment>
<dbReference type="STRING" id="69.GLE_3373"/>
<reference evidence="13 14" key="1">
    <citation type="submission" date="2015-11" db="EMBL/GenBank/DDBJ databases">
        <title>Genome sequences of Lysobacter enzymogenes strain C3 and Lysobacter antibioticus ATCC 29479.</title>
        <authorList>
            <person name="Kobayashi D.Y."/>
        </authorList>
    </citation>
    <scope>NUCLEOTIDE SEQUENCE [LARGE SCALE GENOMIC DNA]</scope>
    <source>
        <strain evidence="13 14">C3</strain>
    </source>
</reference>
<dbReference type="Proteomes" id="UP000061569">
    <property type="component" value="Chromosome"/>
</dbReference>